<dbReference type="EMBL" id="AMCI01001605">
    <property type="protein sequence ID" value="EJX05027.1"/>
    <property type="molecule type" value="Genomic_DNA"/>
</dbReference>
<reference evidence="1" key="1">
    <citation type="journal article" date="2012" name="PLoS ONE">
        <title>Gene sets for utilization of primary and secondary nutrition supplies in the distal gut of endangered iberian lynx.</title>
        <authorList>
            <person name="Alcaide M."/>
            <person name="Messina E."/>
            <person name="Richter M."/>
            <person name="Bargiela R."/>
            <person name="Peplies J."/>
            <person name="Huws S.A."/>
            <person name="Newbold C.J."/>
            <person name="Golyshin P.N."/>
            <person name="Simon M.A."/>
            <person name="Lopez G."/>
            <person name="Yakimov M.M."/>
            <person name="Ferrer M."/>
        </authorList>
    </citation>
    <scope>NUCLEOTIDE SEQUENCE</scope>
</reference>
<name>J9GCG7_9ZZZZ</name>
<comment type="caution">
    <text evidence="1">The sequence shown here is derived from an EMBL/GenBank/DDBJ whole genome shotgun (WGS) entry which is preliminary data.</text>
</comment>
<sequence length="36" mass="3979">MTLRHRPRSCRGRTSVCTSAGWNPRAEPARHAAGCK</sequence>
<evidence type="ECO:0000313" key="1">
    <source>
        <dbReference type="EMBL" id="EJX05027.1"/>
    </source>
</evidence>
<organism evidence="1">
    <name type="scientific">gut metagenome</name>
    <dbReference type="NCBI Taxonomy" id="749906"/>
    <lineage>
        <taxon>unclassified sequences</taxon>
        <taxon>metagenomes</taxon>
        <taxon>organismal metagenomes</taxon>
    </lineage>
</organism>
<proteinExistence type="predicted"/>
<dbReference type="AlphaFoldDB" id="J9GCG7"/>
<protein>
    <submittedName>
        <fullName evidence="1">Uncharacterized protein</fullName>
    </submittedName>
</protein>
<gene>
    <name evidence="1" type="ORF">EVA_06866</name>
</gene>
<accession>J9GCG7</accession>